<organism evidence="3">
    <name type="scientific">Caenorhabditis remanei</name>
    <name type="common">Caenorhabditis vulgaris</name>
    <dbReference type="NCBI Taxonomy" id="31234"/>
    <lineage>
        <taxon>Eukaryota</taxon>
        <taxon>Metazoa</taxon>
        <taxon>Ecdysozoa</taxon>
        <taxon>Nematoda</taxon>
        <taxon>Chromadorea</taxon>
        <taxon>Rhabditida</taxon>
        <taxon>Rhabditina</taxon>
        <taxon>Rhabditomorpha</taxon>
        <taxon>Rhabditoidea</taxon>
        <taxon>Rhabditidae</taxon>
        <taxon>Peloderinae</taxon>
        <taxon>Caenorhabditis</taxon>
    </lineage>
</organism>
<protein>
    <submittedName>
        <fullName evidence="2">Uncharacterized protein</fullName>
    </submittedName>
</protein>
<gene>
    <name evidence="2" type="ORF">CRE_12390</name>
</gene>
<dbReference type="AlphaFoldDB" id="E3NN17"/>
<name>E3NN17_CAERE</name>
<dbReference type="Proteomes" id="UP000008281">
    <property type="component" value="Unassembled WGS sequence"/>
</dbReference>
<feature type="compositionally biased region" description="Basic and acidic residues" evidence="1">
    <location>
        <begin position="51"/>
        <end position="73"/>
    </location>
</feature>
<proteinExistence type="predicted"/>
<dbReference type="HOGENOM" id="CLU_2361722_0_0_1"/>
<dbReference type="EMBL" id="DS269143">
    <property type="protein sequence ID" value="EFP09942.1"/>
    <property type="molecule type" value="Genomic_DNA"/>
</dbReference>
<evidence type="ECO:0000313" key="3">
    <source>
        <dbReference type="Proteomes" id="UP000008281"/>
    </source>
</evidence>
<dbReference type="InParanoid" id="E3NN17"/>
<reference evidence="2" key="1">
    <citation type="submission" date="2007-07" db="EMBL/GenBank/DDBJ databases">
        <title>PCAP assembly of the Caenorhabditis remanei genome.</title>
        <authorList>
            <consortium name="The Caenorhabditis remanei Sequencing Consortium"/>
            <person name="Wilson R.K."/>
        </authorList>
    </citation>
    <scope>NUCLEOTIDE SEQUENCE [LARGE SCALE GENOMIC DNA]</scope>
    <source>
        <strain evidence="2">PB4641</strain>
    </source>
</reference>
<feature type="compositionally biased region" description="Gly residues" evidence="1">
    <location>
        <begin position="18"/>
        <end position="43"/>
    </location>
</feature>
<keyword evidence="3" id="KW-1185">Reference proteome</keyword>
<accession>E3NN17</accession>
<evidence type="ECO:0000313" key="2">
    <source>
        <dbReference type="EMBL" id="EFP09942.1"/>
    </source>
</evidence>
<sequence>MGPKNSRAKESDIKYGSPGTGCSGGNGLSGLCMGGGSGSGGGSVENVPVEKQSEKASVEKQSEDKVVEAKGSRDGAVSSASMPMTLLSLTLGFIIA</sequence>
<evidence type="ECO:0000256" key="1">
    <source>
        <dbReference type="SAM" id="MobiDB-lite"/>
    </source>
</evidence>
<feature type="region of interest" description="Disordered" evidence="1">
    <location>
        <begin position="1"/>
        <end position="81"/>
    </location>
</feature>